<feature type="binding site" evidence="7">
    <location>
        <position position="150"/>
    </location>
    <ligand>
        <name>Zn(2+)</name>
        <dbReference type="ChEBI" id="CHEBI:29105"/>
        <note>catalytic</note>
    </ligand>
</feature>
<dbReference type="PROSITE" id="PS01306">
    <property type="entry name" value="UPF0054"/>
    <property type="match status" value="1"/>
</dbReference>
<dbReference type="GO" id="GO:0004521">
    <property type="term" value="F:RNA endonuclease activity"/>
    <property type="evidence" value="ECO:0007669"/>
    <property type="project" value="UniProtKB-UniRule"/>
</dbReference>
<evidence type="ECO:0000256" key="1">
    <source>
        <dbReference type="ARBA" id="ARBA00010875"/>
    </source>
</evidence>
<dbReference type="AlphaFoldDB" id="A0A0D6JFJ4"/>
<evidence type="ECO:0000256" key="4">
    <source>
        <dbReference type="ARBA" id="ARBA00022759"/>
    </source>
</evidence>
<gene>
    <name evidence="7 9" type="primary">ybeY</name>
    <name evidence="9" type="ORF">YBN1229_v1_2222</name>
</gene>
<feature type="binding site" evidence="7">
    <location>
        <position position="146"/>
    </location>
    <ligand>
        <name>Zn(2+)</name>
        <dbReference type="ChEBI" id="CHEBI:29105"/>
        <note>catalytic</note>
    </ligand>
</feature>
<dbReference type="InterPro" id="IPR002036">
    <property type="entry name" value="YbeY"/>
</dbReference>
<keyword evidence="5 7" id="KW-0378">Hydrolase</keyword>
<dbReference type="PANTHER" id="PTHR46986">
    <property type="entry name" value="ENDORIBONUCLEASE YBEY, CHLOROPLASTIC"/>
    <property type="match status" value="1"/>
</dbReference>
<dbReference type="HAMAP" id="MF_00009">
    <property type="entry name" value="Endoribonucl_YbeY"/>
    <property type="match status" value="1"/>
</dbReference>
<dbReference type="InterPro" id="IPR020549">
    <property type="entry name" value="YbeY_CS"/>
</dbReference>
<dbReference type="GO" id="GO:0008270">
    <property type="term" value="F:zinc ion binding"/>
    <property type="evidence" value="ECO:0007669"/>
    <property type="project" value="UniProtKB-UniRule"/>
</dbReference>
<organism evidence="9 10">
    <name type="scientific">Candidatus Filomicrobium marinum</name>
    <dbReference type="NCBI Taxonomy" id="1608628"/>
    <lineage>
        <taxon>Bacteria</taxon>
        <taxon>Pseudomonadati</taxon>
        <taxon>Pseudomonadota</taxon>
        <taxon>Alphaproteobacteria</taxon>
        <taxon>Hyphomicrobiales</taxon>
        <taxon>Hyphomicrobiaceae</taxon>
        <taxon>Filomicrobium</taxon>
    </lineage>
</organism>
<protein>
    <recommendedName>
        <fullName evidence="7">Endoribonuclease YbeY</fullName>
        <ecNumber evidence="7">3.1.-.-</ecNumber>
    </recommendedName>
</protein>
<evidence type="ECO:0000256" key="3">
    <source>
        <dbReference type="ARBA" id="ARBA00022723"/>
    </source>
</evidence>
<keyword evidence="7" id="KW-0698">rRNA processing</keyword>
<dbReference type="KEGG" id="fiy:BN1229_v1_2222"/>
<evidence type="ECO:0000256" key="7">
    <source>
        <dbReference type="HAMAP-Rule" id="MF_00009"/>
    </source>
</evidence>
<dbReference type="RefSeq" id="WP_052743846.1">
    <property type="nucleotide sequence ID" value="NZ_LN829118.1"/>
</dbReference>
<comment type="cofactor">
    <cofactor evidence="7">
        <name>Zn(2+)</name>
        <dbReference type="ChEBI" id="CHEBI:29105"/>
    </cofactor>
    <text evidence="7">Binds 1 zinc ion.</text>
</comment>
<dbReference type="Gene3D" id="3.40.390.30">
    <property type="entry name" value="Metalloproteases ('zincins'), catalytic domain"/>
    <property type="match status" value="1"/>
</dbReference>
<dbReference type="GO" id="GO:0005737">
    <property type="term" value="C:cytoplasm"/>
    <property type="evidence" value="ECO:0007669"/>
    <property type="project" value="UniProtKB-SubCell"/>
</dbReference>
<reference evidence="10" key="1">
    <citation type="submission" date="2015-02" db="EMBL/GenBank/DDBJ databases">
        <authorList>
            <person name="Chooi Y.-H."/>
        </authorList>
    </citation>
    <scope>NUCLEOTIDE SEQUENCE [LARGE SCALE GENOMIC DNA]</scope>
    <source>
        <strain evidence="10">strain Y</strain>
    </source>
</reference>
<evidence type="ECO:0000256" key="5">
    <source>
        <dbReference type="ARBA" id="ARBA00022801"/>
    </source>
</evidence>
<dbReference type="GO" id="GO:0006364">
    <property type="term" value="P:rRNA processing"/>
    <property type="evidence" value="ECO:0007669"/>
    <property type="project" value="UniProtKB-UniRule"/>
</dbReference>
<evidence type="ECO:0000256" key="2">
    <source>
        <dbReference type="ARBA" id="ARBA00022722"/>
    </source>
</evidence>
<evidence type="ECO:0000256" key="6">
    <source>
        <dbReference type="ARBA" id="ARBA00022833"/>
    </source>
</evidence>
<proteinExistence type="inferred from homology"/>
<dbReference type="Proteomes" id="UP000033187">
    <property type="component" value="Chromosome 1"/>
</dbReference>
<dbReference type="NCBIfam" id="TIGR00043">
    <property type="entry name" value="rRNA maturation RNase YbeY"/>
    <property type="match status" value="1"/>
</dbReference>
<comment type="subcellular location">
    <subcellularLocation>
        <location evidence="7">Cytoplasm</location>
    </subcellularLocation>
</comment>
<keyword evidence="6 7" id="KW-0862">Zinc</keyword>
<feature type="region of interest" description="Disordered" evidence="8">
    <location>
        <begin position="1"/>
        <end position="27"/>
    </location>
</feature>
<evidence type="ECO:0000313" key="10">
    <source>
        <dbReference type="Proteomes" id="UP000033187"/>
    </source>
</evidence>
<keyword evidence="2 7" id="KW-0540">Nuclease</keyword>
<feature type="binding site" evidence="7">
    <location>
        <position position="156"/>
    </location>
    <ligand>
        <name>Zn(2+)</name>
        <dbReference type="ChEBI" id="CHEBI:29105"/>
        <note>catalytic</note>
    </ligand>
</feature>
<dbReference type="OrthoDB" id="9807740at2"/>
<accession>A0A0D6JFJ4</accession>
<dbReference type="Pfam" id="PF02130">
    <property type="entry name" value="YbeY"/>
    <property type="match status" value="1"/>
</dbReference>
<keyword evidence="10" id="KW-1185">Reference proteome</keyword>
<keyword evidence="4 7" id="KW-0255">Endonuclease</keyword>
<dbReference type="PANTHER" id="PTHR46986:SF1">
    <property type="entry name" value="ENDORIBONUCLEASE YBEY, CHLOROPLASTIC"/>
    <property type="match status" value="1"/>
</dbReference>
<keyword evidence="3 7" id="KW-0479">Metal-binding</keyword>
<dbReference type="EC" id="3.1.-.-" evidence="7"/>
<dbReference type="GO" id="GO:0004222">
    <property type="term" value="F:metalloendopeptidase activity"/>
    <property type="evidence" value="ECO:0007669"/>
    <property type="project" value="InterPro"/>
</dbReference>
<dbReference type="InterPro" id="IPR023091">
    <property type="entry name" value="MetalPrtase_cat_dom_sf_prd"/>
</dbReference>
<comment type="similarity">
    <text evidence="1 7">Belongs to the endoribonuclease YbeY family.</text>
</comment>
<keyword evidence="7" id="KW-0690">Ribosome biogenesis</keyword>
<feature type="compositionally biased region" description="Basic and acidic residues" evidence="8">
    <location>
        <begin position="1"/>
        <end position="12"/>
    </location>
</feature>
<dbReference type="KEGG" id="fil:BN1229_v1_2223"/>
<name>A0A0D6JFJ4_9HYPH</name>
<evidence type="ECO:0000313" key="9">
    <source>
        <dbReference type="EMBL" id="CPR19561.1"/>
    </source>
</evidence>
<dbReference type="EMBL" id="LN829119">
    <property type="protein sequence ID" value="CPR19561.1"/>
    <property type="molecule type" value="Genomic_DNA"/>
</dbReference>
<comment type="function">
    <text evidence="7">Single strand-specific metallo-endoribonuclease involved in late-stage 70S ribosome quality control and in maturation of the 3' terminus of the 16S rRNA.</text>
</comment>
<keyword evidence="7" id="KW-0963">Cytoplasm</keyword>
<evidence type="ECO:0000256" key="8">
    <source>
        <dbReference type="SAM" id="MobiDB-lite"/>
    </source>
</evidence>
<dbReference type="SUPFAM" id="SSF55486">
    <property type="entry name" value="Metalloproteases ('zincins'), catalytic domain"/>
    <property type="match status" value="1"/>
</dbReference>
<sequence>MNDPCDSRRSSEGSEQDGSEPPSPAAQTIELDVVHEAGDWSSVPDIDNIIRRAAQAAATEPEAELAGASAALALSSDEHVATLNAAYRGKPSPTNVLSFPVASGLPVGSGAQRFIGDIVLAAETVAAEAVAMRIPTSHHLQHLVVHGLLHLVGFDHETDEEATRMEALETRILATLDIADPYAPIEADSEE</sequence>